<reference evidence="1 2" key="1">
    <citation type="submission" date="2016-07" db="EMBL/GenBank/DDBJ databases">
        <title>Pervasive Adenine N6-methylation of Active Genes in Fungi.</title>
        <authorList>
            <consortium name="DOE Joint Genome Institute"/>
            <person name="Mondo S.J."/>
            <person name="Dannebaum R.O."/>
            <person name="Kuo R.C."/>
            <person name="Labutti K."/>
            <person name="Haridas S."/>
            <person name="Kuo A."/>
            <person name="Salamov A."/>
            <person name="Ahrendt S.R."/>
            <person name="Lipzen A."/>
            <person name="Sullivan W."/>
            <person name="Andreopoulos W.B."/>
            <person name="Clum A."/>
            <person name="Lindquist E."/>
            <person name="Daum C."/>
            <person name="Ramamoorthy G.K."/>
            <person name="Gryganskyi A."/>
            <person name="Culley D."/>
            <person name="Magnuson J.K."/>
            <person name="James T.Y."/>
            <person name="O'Malley M.A."/>
            <person name="Stajich J.E."/>
            <person name="Spatafora J.W."/>
            <person name="Visel A."/>
            <person name="Grigoriev I.V."/>
        </authorList>
    </citation>
    <scope>NUCLEOTIDE SEQUENCE [LARGE SCALE GENOMIC DNA]</scope>
    <source>
        <strain evidence="1 2">JEL800</strain>
    </source>
</reference>
<accession>A0A1Y2CVJ9</accession>
<evidence type="ECO:0000313" key="1">
    <source>
        <dbReference type="EMBL" id="ORY50844.1"/>
    </source>
</evidence>
<dbReference type="EMBL" id="MCGO01000006">
    <property type="protein sequence ID" value="ORY50844.1"/>
    <property type="molecule type" value="Genomic_DNA"/>
</dbReference>
<gene>
    <name evidence="1" type="ORF">BCR33DRAFT_780752</name>
</gene>
<evidence type="ECO:0000313" key="2">
    <source>
        <dbReference type="Proteomes" id="UP000193642"/>
    </source>
</evidence>
<organism evidence="1 2">
    <name type="scientific">Rhizoclosmatium globosum</name>
    <dbReference type="NCBI Taxonomy" id="329046"/>
    <lineage>
        <taxon>Eukaryota</taxon>
        <taxon>Fungi</taxon>
        <taxon>Fungi incertae sedis</taxon>
        <taxon>Chytridiomycota</taxon>
        <taxon>Chytridiomycota incertae sedis</taxon>
        <taxon>Chytridiomycetes</taxon>
        <taxon>Chytridiales</taxon>
        <taxon>Chytriomycetaceae</taxon>
        <taxon>Rhizoclosmatium</taxon>
    </lineage>
</organism>
<keyword evidence="2" id="KW-1185">Reference proteome</keyword>
<proteinExistence type="predicted"/>
<dbReference type="AlphaFoldDB" id="A0A1Y2CVJ9"/>
<protein>
    <submittedName>
        <fullName evidence="1">Uncharacterized protein</fullName>
    </submittedName>
</protein>
<name>A0A1Y2CVJ9_9FUNG</name>
<dbReference type="Proteomes" id="UP000193642">
    <property type="component" value="Unassembled WGS sequence"/>
</dbReference>
<sequence>MHRLVRHFSRTRRRPLSSVSLSAPIEVRPVFLRTTRSLGASGEAAGLLFRVAAVVAAASFLWTRREAAAVASSAASSFSDKDGDGDAVAAVAAADTFAGLVEDSSASIDRIWAAFVSVAASKKELNLVKAAHLSALLERIASSNSPLASSQALYTLQLLISKKLVPTASDVSNVLASTDSSTHATTKSILRILSPVLSSTRQLLFASAMAQNRLRVAEVVLADSYNHQDVDSGQFADL</sequence>
<comment type="caution">
    <text evidence="1">The sequence shown here is derived from an EMBL/GenBank/DDBJ whole genome shotgun (WGS) entry which is preliminary data.</text>
</comment>